<comment type="subcellular location">
    <subcellularLocation>
        <location evidence="1 6">Cytoplasm</location>
    </subcellularLocation>
</comment>
<dbReference type="AlphaFoldDB" id="A0A443RZZ5"/>
<dbReference type="PROSITE" id="PS00962">
    <property type="entry name" value="RIBOSOMAL_S2_1"/>
    <property type="match status" value="1"/>
</dbReference>
<dbReference type="InterPro" id="IPR018130">
    <property type="entry name" value="Ribosomal_uS2_CS"/>
</dbReference>
<dbReference type="GO" id="GO:0003735">
    <property type="term" value="F:structural constituent of ribosome"/>
    <property type="evidence" value="ECO:0007669"/>
    <property type="project" value="UniProtKB-UniRule"/>
</dbReference>
<dbReference type="PROSITE" id="PS00963">
    <property type="entry name" value="RIBOSOMAL_S2_2"/>
    <property type="match status" value="1"/>
</dbReference>
<evidence type="ECO:0000313" key="8">
    <source>
        <dbReference type="EMBL" id="RWS20872.1"/>
    </source>
</evidence>
<evidence type="ECO:0000256" key="1">
    <source>
        <dbReference type="ARBA" id="ARBA00004496"/>
    </source>
</evidence>
<evidence type="ECO:0000256" key="6">
    <source>
        <dbReference type="HAMAP-Rule" id="MF_03015"/>
    </source>
</evidence>
<dbReference type="InterPro" id="IPR005707">
    <property type="entry name" value="Ribosomal_uS2_euk/arc"/>
</dbReference>
<protein>
    <recommendedName>
        <fullName evidence="6">Small ribosomal subunit protein uS2</fullName>
    </recommendedName>
</protein>
<proteinExistence type="inferred from homology"/>
<dbReference type="InterPro" id="IPR023591">
    <property type="entry name" value="Ribosomal_uS2_flav_dom_sf"/>
</dbReference>
<dbReference type="HAMAP" id="MF_03015">
    <property type="entry name" value="Ribosomal_S2_euk"/>
    <property type="match status" value="1"/>
</dbReference>
<reference evidence="8 9" key="1">
    <citation type="journal article" date="2018" name="Gigascience">
        <title>Genomes of trombidid mites reveal novel predicted allergens and laterally-transferred genes associated with secondary metabolism.</title>
        <authorList>
            <person name="Dong X."/>
            <person name="Chaisiri K."/>
            <person name="Xia D."/>
            <person name="Armstrong S.D."/>
            <person name="Fang Y."/>
            <person name="Donnelly M.J."/>
            <person name="Kadowaki T."/>
            <person name="McGarry J.W."/>
            <person name="Darby A.C."/>
            <person name="Makepeace B.L."/>
        </authorList>
    </citation>
    <scope>NUCLEOTIDE SEQUENCE [LARGE SCALE GENOMIC DNA]</scope>
    <source>
        <strain evidence="8">UoL-UT</strain>
    </source>
</reference>
<keyword evidence="9" id="KW-1185">Reference proteome</keyword>
<gene>
    <name evidence="8" type="ORF">B4U80_08453</name>
</gene>
<dbReference type="GO" id="GO:0006412">
    <property type="term" value="P:translation"/>
    <property type="evidence" value="ECO:0007669"/>
    <property type="project" value="UniProtKB-UniRule"/>
</dbReference>
<organism evidence="8 9">
    <name type="scientific">Leptotrombidium deliense</name>
    <dbReference type="NCBI Taxonomy" id="299467"/>
    <lineage>
        <taxon>Eukaryota</taxon>
        <taxon>Metazoa</taxon>
        <taxon>Ecdysozoa</taxon>
        <taxon>Arthropoda</taxon>
        <taxon>Chelicerata</taxon>
        <taxon>Arachnida</taxon>
        <taxon>Acari</taxon>
        <taxon>Acariformes</taxon>
        <taxon>Trombidiformes</taxon>
        <taxon>Prostigmata</taxon>
        <taxon>Anystina</taxon>
        <taxon>Parasitengona</taxon>
        <taxon>Trombiculoidea</taxon>
        <taxon>Trombiculidae</taxon>
        <taxon>Leptotrombidium</taxon>
    </lineage>
</organism>
<dbReference type="SUPFAM" id="SSF52313">
    <property type="entry name" value="Ribosomal protein S2"/>
    <property type="match status" value="1"/>
</dbReference>
<sequence length="307" mass="34772">MEEEIESPEMKNILAMSDKDVCNLLSCSVHIGATNVDFQMKQYVFKRRQDGVHLIDIRKTWQKLLLAARAIVAIEDPADVCAISSRPFGQRAVLKFGKQTGATVIAGRFTPGTFTNQVQKAFKEPRLLIITDPRSDHQAITEASFVNVPVVAFCNTDSPMRYIDIAIPCNNKGTHSIGLMWWMLAREVLRMKGIISRELDWDVMVDLFFFREVEEKEKEEEVEQVSKEFPKSIEPIKVESEDATDNWAPITNDISTNIPSQTFVPNVEVQQTIDGVTTNVPLQKWGVTDWSVQPDVEDNWGGPNAEW</sequence>
<dbReference type="STRING" id="299467.A0A443RZZ5"/>
<dbReference type="VEuPathDB" id="VectorBase:LDEU011168"/>
<dbReference type="GO" id="GO:0022627">
    <property type="term" value="C:cytosolic small ribosomal subunit"/>
    <property type="evidence" value="ECO:0007669"/>
    <property type="project" value="UniProtKB-UniRule"/>
</dbReference>
<dbReference type="PANTHER" id="PTHR11489">
    <property type="entry name" value="40S RIBOSOMAL PROTEIN SA"/>
    <property type="match status" value="1"/>
</dbReference>
<dbReference type="Pfam" id="PF00318">
    <property type="entry name" value="Ribosomal_S2"/>
    <property type="match status" value="2"/>
</dbReference>
<dbReference type="Gene3D" id="3.40.50.10490">
    <property type="entry name" value="Glucose-6-phosphate isomerase like protein, domain 1"/>
    <property type="match status" value="1"/>
</dbReference>
<dbReference type="GO" id="GO:0000028">
    <property type="term" value="P:ribosomal small subunit assembly"/>
    <property type="evidence" value="ECO:0007669"/>
    <property type="project" value="UniProtKB-UniRule"/>
</dbReference>
<evidence type="ECO:0000256" key="4">
    <source>
        <dbReference type="ARBA" id="ARBA00022980"/>
    </source>
</evidence>
<evidence type="ECO:0000256" key="3">
    <source>
        <dbReference type="ARBA" id="ARBA00022490"/>
    </source>
</evidence>
<evidence type="ECO:0000256" key="5">
    <source>
        <dbReference type="ARBA" id="ARBA00023274"/>
    </source>
</evidence>
<keyword evidence="5 6" id="KW-0687">Ribonucleoprotein</keyword>
<dbReference type="PRINTS" id="PR00395">
    <property type="entry name" value="RIBOSOMALS2"/>
</dbReference>
<keyword evidence="4 6" id="KW-0689">Ribosomal protein</keyword>
<dbReference type="OrthoDB" id="414863at2759"/>
<comment type="subunit">
    <text evidence="6">Component of the small ribosomal subunit. Mature ribosomes consist of a small (40S) and a large (60S) subunit. The 40S subunit contains about 33 different proteins and 1 molecule of RNA (18S). The 60S subunit contains about 49 different proteins and 3 molecules of RNA (28S, 5.8S and 5S). Interacts with ribosomal protein S21.</text>
</comment>
<accession>A0A443RZZ5</accession>
<dbReference type="FunFam" id="3.40.50.10490:FF:000012">
    <property type="entry name" value="40S ribosomal protein SA"/>
    <property type="match status" value="1"/>
</dbReference>
<dbReference type="NCBIfam" id="TIGR01012">
    <property type="entry name" value="uS2_euk_arch"/>
    <property type="match status" value="1"/>
</dbReference>
<dbReference type="InterPro" id="IPR027498">
    <property type="entry name" value="Ribosomal_uS2_euk"/>
</dbReference>
<comment type="function">
    <text evidence="6">Required for the assembly and/or stability of the 40S ribosomal subunit. Required for the processing of the 20S rRNA-precursor to mature 18S rRNA in a late step of the maturation of 40S ribosomal subunits.</text>
</comment>
<evidence type="ECO:0000313" key="9">
    <source>
        <dbReference type="Proteomes" id="UP000288716"/>
    </source>
</evidence>
<evidence type="ECO:0000256" key="2">
    <source>
        <dbReference type="ARBA" id="ARBA00006242"/>
    </source>
</evidence>
<keyword evidence="3 6" id="KW-0963">Cytoplasm</keyword>
<dbReference type="InterPro" id="IPR001865">
    <property type="entry name" value="Ribosomal_uS2"/>
</dbReference>
<evidence type="ECO:0000256" key="7">
    <source>
        <dbReference type="RuleBase" id="RU003631"/>
    </source>
</evidence>
<dbReference type="EMBL" id="NCKV01015026">
    <property type="protein sequence ID" value="RWS20872.1"/>
    <property type="molecule type" value="Genomic_DNA"/>
</dbReference>
<dbReference type="Proteomes" id="UP000288716">
    <property type="component" value="Unassembled WGS sequence"/>
</dbReference>
<comment type="caution">
    <text evidence="8">The sequence shown here is derived from an EMBL/GenBank/DDBJ whole genome shotgun (WGS) entry which is preliminary data.</text>
</comment>
<comment type="similarity">
    <text evidence="2 6 7">Belongs to the universal ribosomal protein uS2 family.</text>
</comment>
<name>A0A443RZZ5_9ACAR</name>